<sequence length="544" mass="55094">MTARLSAFSVCPSRFFLLLAALGLASGAAWAQVGIGTTAPSSKAALEITAPANDKGLLIPRLTQAQRRALLNPPQGLMVFQTGTATVATDSVGFWYATGAAGSTGTGKWLYLPDKTNVADNLGNHTATSTLNLNGNLLYGTNASRIEVYNRTGVSPLTLQAVGTTAASFFSYNPAGTSLQITNNTGREWDLISSGIFNSEGAGHLLIRDAGNSAVRAIFRSDGRMGLGTVSPQAMFHVAGDARIEALAGTDTRMVTADASGNLGSTAVPADAQQLSLSGQTLSLTGGGSVELPSNTAEITTAGNGLTLSGTQVQLGGTLSQATTVDQGNNFLAFTNGQLGIGISSSPSNSRLTVAAGSASENGLQVRLSGSNSAANSLKLEHFGSNLTVRPATAGGSTTVVENSAGALSLNPGGGAVGVGVTPTSTLHVAGSEAKSIVTTGTISGVFALTGAHRTLRRTSTSCTGVQLPQPGTCVGRVYTIINALSAVLPLTVSTSGTVKDDAFVTDYTTPGNPGTASVTVSSLQSYTRLTVQSDGTDWIVLSR</sequence>
<gene>
    <name evidence="2" type="ORF">FY528_06830</name>
</gene>
<reference evidence="2 3" key="1">
    <citation type="submission" date="2019-08" db="EMBL/GenBank/DDBJ databases">
        <authorList>
            <person name="Seo M.-J."/>
        </authorList>
    </citation>
    <scope>NUCLEOTIDE SEQUENCE [LARGE SCALE GENOMIC DNA]</scope>
    <source>
        <strain evidence="2 3">KIGAM108</strain>
    </source>
</reference>
<dbReference type="RefSeq" id="WP_149070249.1">
    <property type="nucleotide sequence ID" value="NZ_VTHL01000005.1"/>
</dbReference>
<evidence type="ECO:0000313" key="2">
    <source>
        <dbReference type="EMBL" id="TYZ11404.1"/>
    </source>
</evidence>
<keyword evidence="3" id="KW-1185">Reference proteome</keyword>
<dbReference type="AlphaFoldDB" id="A0A5D6V9R0"/>
<feature type="chain" id="PRO_5022770178" evidence="1">
    <location>
        <begin position="32"/>
        <end position="544"/>
    </location>
</feature>
<accession>A0A5D6V9R0</accession>
<comment type="caution">
    <text evidence="2">The sequence shown here is derived from an EMBL/GenBank/DDBJ whole genome shotgun (WGS) entry which is preliminary data.</text>
</comment>
<organism evidence="2 3">
    <name type="scientific">Hymenobacter lutimineralis</name>
    <dbReference type="NCBI Taxonomy" id="2606448"/>
    <lineage>
        <taxon>Bacteria</taxon>
        <taxon>Pseudomonadati</taxon>
        <taxon>Bacteroidota</taxon>
        <taxon>Cytophagia</taxon>
        <taxon>Cytophagales</taxon>
        <taxon>Hymenobacteraceae</taxon>
        <taxon>Hymenobacter</taxon>
    </lineage>
</organism>
<protein>
    <submittedName>
        <fullName evidence="2">Uncharacterized protein</fullName>
    </submittedName>
</protein>
<proteinExistence type="predicted"/>
<evidence type="ECO:0000313" key="3">
    <source>
        <dbReference type="Proteomes" id="UP000322791"/>
    </source>
</evidence>
<dbReference type="Proteomes" id="UP000322791">
    <property type="component" value="Unassembled WGS sequence"/>
</dbReference>
<feature type="signal peptide" evidence="1">
    <location>
        <begin position="1"/>
        <end position="31"/>
    </location>
</feature>
<evidence type="ECO:0000256" key="1">
    <source>
        <dbReference type="SAM" id="SignalP"/>
    </source>
</evidence>
<dbReference type="EMBL" id="VTHL01000005">
    <property type="protein sequence ID" value="TYZ11404.1"/>
    <property type="molecule type" value="Genomic_DNA"/>
</dbReference>
<keyword evidence="1" id="KW-0732">Signal</keyword>
<name>A0A5D6V9R0_9BACT</name>